<evidence type="ECO:0008006" key="3">
    <source>
        <dbReference type="Google" id="ProtNLM"/>
    </source>
</evidence>
<evidence type="ECO:0000313" key="1">
    <source>
        <dbReference type="EMBL" id="KAF3951765.1"/>
    </source>
</evidence>
<dbReference type="EMBL" id="JRKL02004790">
    <property type="protein sequence ID" value="KAF3951765.1"/>
    <property type="molecule type" value="Genomic_DNA"/>
</dbReference>
<sequence>MEQLLERDGAMEFFLEAASMNVDWKGSSTDIERNKLETIANEVNRKFGTALGPFDIRMTWAKIRALWEAWVKAKRYTRRGKANSTTGTIDIDDFEWDQLLKLVPEAEVFRLKPMILPDMVCTIFGRTSPWLAPEEQNMSSSRTPSIRRGPSPEEEINACMLKVYEIDELKSSEIYIQFCLTIFKDAEIRKTFDYLPNKILRHKYVITKYNEQYCAH</sequence>
<name>A0A8J4QDK6_9ROSI</name>
<organism evidence="1 2">
    <name type="scientific">Castanea mollissima</name>
    <name type="common">Chinese chestnut</name>
    <dbReference type="NCBI Taxonomy" id="60419"/>
    <lineage>
        <taxon>Eukaryota</taxon>
        <taxon>Viridiplantae</taxon>
        <taxon>Streptophyta</taxon>
        <taxon>Embryophyta</taxon>
        <taxon>Tracheophyta</taxon>
        <taxon>Spermatophyta</taxon>
        <taxon>Magnoliopsida</taxon>
        <taxon>eudicotyledons</taxon>
        <taxon>Gunneridae</taxon>
        <taxon>Pentapetalae</taxon>
        <taxon>rosids</taxon>
        <taxon>fabids</taxon>
        <taxon>Fagales</taxon>
        <taxon>Fagaceae</taxon>
        <taxon>Castanea</taxon>
    </lineage>
</organism>
<accession>A0A8J4QDK6</accession>
<protein>
    <recommendedName>
        <fullName evidence="3">Myb/SANT-like domain-containing protein</fullName>
    </recommendedName>
</protein>
<dbReference type="AlphaFoldDB" id="A0A8J4QDK6"/>
<dbReference type="Proteomes" id="UP000737018">
    <property type="component" value="Unassembled WGS sequence"/>
</dbReference>
<keyword evidence="2" id="KW-1185">Reference proteome</keyword>
<evidence type="ECO:0000313" key="2">
    <source>
        <dbReference type="Proteomes" id="UP000737018"/>
    </source>
</evidence>
<gene>
    <name evidence="1" type="ORF">CMV_022617</name>
</gene>
<proteinExistence type="predicted"/>
<comment type="caution">
    <text evidence="1">The sequence shown here is derived from an EMBL/GenBank/DDBJ whole genome shotgun (WGS) entry which is preliminary data.</text>
</comment>
<reference evidence="1" key="1">
    <citation type="submission" date="2020-03" db="EMBL/GenBank/DDBJ databases">
        <title>Castanea mollissima Vanexum genome sequencing.</title>
        <authorList>
            <person name="Staton M."/>
        </authorList>
    </citation>
    <scope>NUCLEOTIDE SEQUENCE</scope>
    <source>
        <tissue evidence="1">Leaf</tissue>
    </source>
</reference>